<dbReference type="KEGG" id="blq:L21SP5_01047"/>
<dbReference type="OrthoDB" id="1108826at2"/>
<dbReference type="EMBL" id="CP013118">
    <property type="protein sequence ID" value="ALO14714.1"/>
    <property type="molecule type" value="Genomic_DNA"/>
</dbReference>
<dbReference type="Proteomes" id="UP000064893">
    <property type="component" value="Chromosome"/>
</dbReference>
<name>A0A0S2HXC6_9BACT</name>
<dbReference type="RefSeq" id="WP_057952232.1">
    <property type="nucleotide sequence ID" value="NZ_CP013118.1"/>
</dbReference>
<dbReference type="PROSITE" id="PS50222">
    <property type="entry name" value="EF_HAND_2"/>
    <property type="match status" value="1"/>
</dbReference>
<proteinExistence type="predicted"/>
<dbReference type="InterPro" id="IPR028974">
    <property type="entry name" value="TSP_type-3_rpt"/>
</dbReference>
<evidence type="ECO:0000313" key="2">
    <source>
        <dbReference type="EMBL" id="ALO14714.1"/>
    </source>
</evidence>
<feature type="domain" description="EF-hand" evidence="1">
    <location>
        <begin position="418"/>
        <end position="453"/>
    </location>
</feature>
<protein>
    <recommendedName>
        <fullName evidence="1">EF-hand domain-containing protein</fullName>
    </recommendedName>
</protein>
<evidence type="ECO:0000259" key="1">
    <source>
        <dbReference type="PROSITE" id="PS50222"/>
    </source>
</evidence>
<dbReference type="InterPro" id="IPR002048">
    <property type="entry name" value="EF_hand_dom"/>
</dbReference>
<keyword evidence="3" id="KW-1185">Reference proteome</keyword>
<sequence>MKASIFFKYILGIALCCFILFPIELFSQLDEEYETTLLLEEEDETDVFNTVFKPVIGIGEGMFTFLGDVKTKTPYNPMQGYWGTKAVISRTIGKSYEFDLYFIFGKFGGTQKGYNEESSVVPVEGNDNVVETYLRNSNNKNFYTDITASGVAFTYNFINAFNRKRPILPYVSIGIETIQFRPKTDLTYTDDNGNQLPYHYWSDGTIRNVSESSGQSSVIISRDREYETDARNASGQDYSFFSFGVPVEVGANITVTDRLTLRLGNAFHFAFTDYIDNYSNSTNIIENDHFNYTYASLRLDMFSPAEEIIAVENFKNIKFTVTDNEDQDSDGVDDFNDVCPDTEPGVKVDFRGCPFDEDRDGVPDYKDKQKGTTLEALGVRDNGIRILDMHVISMLYEPEAVKRKDIYNYYEKAGGEAKEYDGIPDKFKHLDENEDGWISPKELQQAINDFFDFKSKLKADDIYELKEFFFHQD</sequence>
<reference evidence="2 3" key="1">
    <citation type="submission" date="2015-11" db="EMBL/GenBank/DDBJ databases">
        <title>Description and complete genome sequence of a novel strain predominating in hypersaline microbial mats and representing a new family of the Bacteriodetes phylum.</title>
        <authorList>
            <person name="Spring S."/>
            <person name="Bunk B."/>
            <person name="Sproer C."/>
            <person name="Klenk H.-P."/>
        </authorList>
    </citation>
    <scope>NUCLEOTIDE SEQUENCE [LARGE SCALE GENOMIC DNA]</scope>
    <source>
        <strain evidence="2 3">L21-Spi-D4</strain>
    </source>
</reference>
<dbReference type="AlphaFoldDB" id="A0A0S2HXC6"/>
<dbReference type="STRING" id="1307839.L21SP5_01047"/>
<organism evidence="2 3">
    <name type="scientific">Salinivirga cyanobacteriivorans</name>
    <dbReference type="NCBI Taxonomy" id="1307839"/>
    <lineage>
        <taxon>Bacteria</taxon>
        <taxon>Pseudomonadati</taxon>
        <taxon>Bacteroidota</taxon>
        <taxon>Bacteroidia</taxon>
        <taxon>Bacteroidales</taxon>
        <taxon>Salinivirgaceae</taxon>
        <taxon>Salinivirga</taxon>
    </lineage>
</organism>
<gene>
    <name evidence="2" type="ORF">L21SP5_01047</name>
</gene>
<dbReference type="PROSITE" id="PS00018">
    <property type="entry name" value="EF_HAND_1"/>
    <property type="match status" value="1"/>
</dbReference>
<dbReference type="SUPFAM" id="SSF103647">
    <property type="entry name" value="TSP type-3 repeat"/>
    <property type="match status" value="1"/>
</dbReference>
<evidence type="ECO:0000313" key="3">
    <source>
        <dbReference type="Proteomes" id="UP000064893"/>
    </source>
</evidence>
<dbReference type="InterPro" id="IPR018247">
    <property type="entry name" value="EF_Hand_1_Ca_BS"/>
</dbReference>
<accession>A0A0S2HXC6</accession>
<dbReference type="GO" id="GO:0005509">
    <property type="term" value="F:calcium ion binding"/>
    <property type="evidence" value="ECO:0007669"/>
    <property type="project" value="InterPro"/>
</dbReference>